<evidence type="ECO:0000313" key="1">
    <source>
        <dbReference type="EMBL" id="ANN71521.1"/>
    </source>
</evidence>
<sequence length="126" mass="14058">MSGFCVFGMTEALAKRLARDAADKHAFTREERDSMTPAKWEAWIAEKAEDILEHGNVRQVSPAFDAPQFADEWIAPAKRTCCAKRCRIMVRGEKVDSSGSVVLNKRGLPVMTWVPYRGVVKMAEAA</sequence>
<gene>
    <name evidence="1" type="ORF">BAU08_09395</name>
</gene>
<dbReference type="Proteomes" id="UP000092213">
    <property type="component" value="Chromosome"/>
</dbReference>
<protein>
    <submittedName>
        <fullName evidence="1">Uncharacterized protein</fullName>
    </submittedName>
</protein>
<accession>A0A193FWF7</accession>
<evidence type="ECO:0000313" key="2">
    <source>
        <dbReference type="Proteomes" id="UP000092213"/>
    </source>
</evidence>
<name>A0A193FWF7_9BORD</name>
<organism evidence="1 2">
    <name type="scientific">Bordetella bronchialis</name>
    <dbReference type="NCBI Taxonomy" id="463025"/>
    <lineage>
        <taxon>Bacteria</taxon>
        <taxon>Pseudomonadati</taxon>
        <taxon>Pseudomonadota</taxon>
        <taxon>Betaproteobacteria</taxon>
        <taxon>Burkholderiales</taxon>
        <taxon>Alcaligenaceae</taxon>
        <taxon>Bordetella</taxon>
    </lineage>
</organism>
<dbReference type="EMBL" id="CP016171">
    <property type="protein sequence ID" value="ANN71521.1"/>
    <property type="molecule type" value="Genomic_DNA"/>
</dbReference>
<dbReference type="STRING" id="463025.BAU08_09395"/>
<proteinExistence type="predicted"/>
<reference evidence="1 2" key="1">
    <citation type="submission" date="2016-06" db="EMBL/GenBank/DDBJ databases">
        <title>Complete genome sequences of Bordetella bronchialis and Bordetella flabilis.</title>
        <authorList>
            <person name="LiPuma J.J."/>
            <person name="Spilker T."/>
        </authorList>
    </citation>
    <scope>NUCLEOTIDE SEQUENCE [LARGE SCALE GENOMIC DNA]</scope>
    <source>
        <strain evidence="1 2">AU17976</strain>
    </source>
</reference>
<dbReference type="RefSeq" id="WP_066669035.1">
    <property type="nucleotide sequence ID" value="NZ_CP016171.1"/>
</dbReference>
<dbReference type="AlphaFoldDB" id="A0A193FWF7"/>